<name>A0A8T8WH08_9EURY</name>
<keyword evidence="4" id="KW-1185">Reference proteome</keyword>
<dbReference type="KEGG" id="hmp:K6T50_12620"/>
<dbReference type="PANTHER" id="PTHR42957:SF1">
    <property type="entry name" value="HELICASE MJ1565-RELATED"/>
    <property type="match status" value="1"/>
</dbReference>
<dbReference type="InterPro" id="IPR027417">
    <property type="entry name" value="P-loop_NTPase"/>
</dbReference>
<evidence type="ECO:0000256" key="1">
    <source>
        <dbReference type="SAM" id="MobiDB-lite"/>
    </source>
</evidence>
<dbReference type="AlphaFoldDB" id="A0A8T8WH08"/>
<feature type="domain" description="AAA+ ATPase" evidence="2">
    <location>
        <begin position="21"/>
        <end position="271"/>
    </location>
</feature>
<reference evidence="3 4" key="1">
    <citation type="journal article" date="2021" name="Int. J. Syst. Evol. Microbiol.">
        <title>Halobaculum halophilum sp. nov. and Halobaculum salinum sp. nov., isolated from salt lake and saline soil.</title>
        <authorList>
            <person name="Cui H.L."/>
            <person name="Shi X.W."/>
            <person name="Yin X.M."/>
            <person name="Yang X.Y."/>
            <person name="Hou J."/>
            <person name="Zhu L."/>
        </authorList>
    </citation>
    <scope>NUCLEOTIDE SEQUENCE [LARGE SCALE GENOMIC DNA]</scope>
    <source>
        <strain evidence="3 4">NBRC 109044</strain>
    </source>
</reference>
<gene>
    <name evidence="3" type="ORF">K6T50_12620</name>
</gene>
<evidence type="ECO:0000313" key="3">
    <source>
        <dbReference type="EMBL" id="QZP39120.1"/>
    </source>
</evidence>
<feature type="compositionally biased region" description="Basic and acidic residues" evidence="1">
    <location>
        <begin position="322"/>
        <end position="340"/>
    </location>
</feature>
<dbReference type="Gene3D" id="3.40.50.300">
    <property type="entry name" value="P-loop containing nucleotide triphosphate hydrolases"/>
    <property type="match status" value="1"/>
</dbReference>
<sequence length="340" mass="34777">MGRYRAPDDSVGARVGVDIDRPHAALVVGKRGAGKTHTLAVLAEGVAAADGLAPVVVDPMGVLDGLAVDGGTVHRRPRVRPNAVPPAAWPGLLDLDPAGAVGSLVWRAVAEAETPSVAGAREYVADADAGRATRRAADAHLALAAEWDAFDPDGLTPRALASGEPTVLDCSGLPAPAAGAVCAAVARGLYEARVRGTVDRLPWLFVDEAHAFFDGVAGDALATILTRGRAPGVSLACATQRPAALPAVAVSQADLLVAHRLHSRADIDALAAARPLAVADGLAERLPTGVGEALVVDDASETASTVRVRERRTPDGGASPRASDRPLDGCERSHDGCRQE</sequence>
<evidence type="ECO:0000313" key="4">
    <source>
        <dbReference type="Proteomes" id="UP000826254"/>
    </source>
</evidence>
<dbReference type="InterPro" id="IPR008571">
    <property type="entry name" value="HerA-like"/>
</dbReference>
<dbReference type="SMART" id="SM00382">
    <property type="entry name" value="AAA"/>
    <property type="match status" value="1"/>
</dbReference>
<proteinExistence type="predicted"/>
<dbReference type="InterPro" id="IPR003593">
    <property type="entry name" value="AAA+_ATPase"/>
</dbReference>
<dbReference type="SUPFAM" id="SSF52540">
    <property type="entry name" value="P-loop containing nucleoside triphosphate hydrolases"/>
    <property type="match status" value="1"/>
</dbReference>
<accession>A0A8T8WH08</accession>
<feature type="region of interest" description="Disordered" evidence="1">
    <location>
        <begin position="300"/>
        <end position="340"/>
    </location>
</feature>
<dbReference type="PANTHER" id="PTHR42957">
    <property type="entry name" value="HELICASE MJ1565-RELATED"/>
    <property type="match status" value="1"/>
</dbReference>
<dbReference type="EMBL" id="CP081958">
    <property type="protein sequence ID" value="QZP39120.1"/>
    <property type="molecule type" value="Genomic_DNA"/>
</dbReference>
<organism evidence="3 4">
    <name type="scientific">Halobaculum magnesiiphilum</name>
    <dbReference type="NCBI Taxonomy" id="1017351"/>
    <lineage>
        <taxon>Archaea</taxon>
        <taxon>Methanobacteriati</taxon>
        <taxon>Methanobacteriota</taxon>
        <taxon>Stenosarchaea group</taxon>
        <taxon>Halobacteria</taxon>
        <taxon>Halobacteriales</taxon>
        <taxon>Haloferacaceae</taxon>
        <taxon>Halobaculum</taxon>
    </lineage>
</organism>
<evidence type="ECO:0000259" key="2">
    <source>
        <dbReference type="SMART" id="SM00382"/>
    </source>
</evidence>
<protein>
    <submittedName>
        <fullName evidence="3">ATPase</fullName>
    </submittedName>
</protein>
<dbReference type="Proteomes" id="UP000826254">
    <property type="component" value="Chromosome"/>
</dbReference>